<keyword evidence="1" id="KW-1133">Transmembrane helix</keyword>
<protein>
    <submittedName>
        <fullName evidence="2">Uncharacterized protein</fullName>
    </submittedName>
</protein>
<comment type="caution">
    <text evidence="2">The sequence shown here is derived from an EMBL/GenBank/DDBJ whole genome shotgun (WGS) entry which is preliminary data.</text>
</comment>
<dbReference type="EMBL" id="MLJW01006552">
    <property type="protein sequence ID" value="OIQ66506.1"/>
    <property type="molecule type" value="Genomic_DNA"/>
</dbReference>
<organism evidence="2">
    <name type="scientific">mine drainage metagenome</name>
    <dbReference type="NCBI Taxonomy" id="410659"/>
    <lineage>
        <taxon>unclassified sequences</taxon>
        <taxon>metagenomes</taxon>
        <taxon>ecological metagenomes</taxon>
    </lineage>
</organism>
<evidence type="ECO:0000313" key="2">
    <source>
        <dbReference type="EMBL" id="OIQ66506.1"/>
    </source>
</evidence>
<keyword evidence="1" id="KW-0812">Transmembrane</keyword>
<gene>
    <name evidence="2" type="ORF">GALL_519230</name>
</gene>
<dbReference type="AlphaFoldDB" id="A0A1J5P5N9"/>
<feature type="transmembrane region" description="Helical" evidence="1">
    <location>
        <begin position="12"/>
        <end position="30"/>
    </location>
</feature>
<sequence length="171" mass="18899">MVLELLERFQTSLVGVLGFTGVILTMVVNARTQRNLQAAQREHKVRSLRTALLVELKTNVQMYETRISDFSKADGTHHALIPSKVTNNIYHSSLPDIGLLSENEVSAVLRAYLLIEEMPYRLRLLVGTDKVGGYSDEFIIIDAGTQQAAQKVHEALLLTLGEAVAVLGRNA</sequence>
<name>A0A1J5P5N9_9ZZZZ</name>
<proteinExistence type="predicted"/>
<evidence type="ECO:0000256" key="1">
    <source>
        <dbReference type="SAM" id="Phobius"/>
    </source>
</evidence>
<reference evidence="2" key="1">
    <citation type="submission" date="2016-10" db="EMBL/GenBank/DDBJ databases">
        <title>Sequence of Gallionella enrichment culture.</title>
        <authorList>
            <person name="Poehlein A."/>
            <person name="Muehling M."/>
            <person name="Daniel R."/>
        </authorList>
    </citation>
    <scope>NUCLEOTIDE SEQUENCE</scope>
</reference>
<keyword evidence="1" id="KW-0472">Membrane</keyword>
<accession>A0A1J5P5N9</accession>